<dbReference type="PANTHER" id="PTHR30501:SF2">
    <property type="entry name" value="UPF0597 PROTEIN YHAM"/>
    <property type="match status" value="1"/>
</dbReference>
<sequence>MHPLTNLIKNDMKPAHGVTEPGAIAFAVATAREHLRGPLATITVELNSGLYKNAFTCGIPGCEESGNLFAAALGGVWGDSAKGLEILSGVGARERGKAHTLIAEGRVQVLLKDISSDIFIRATVTSATDTVILEIKDSHTQIHKIIVNDTVIFEENRETSAEKASATAAITNYSLSEFVDYVKGVPTGELEFITDAFILNMDLFDEGLRSDRTTFIKYLFEKNGNQIISENEEDTALLLGVGAIEARVLGLNKPAMSITGSGAHGIIATLPLYGVYKAGDYKKEQVLRATALSFLTCMYIKEYSGKLSAFCGCAIAAGCGAACGLSYLKGGSIEKIENTINNFASGITGMICDGGNQGCVMKGVTAIDSAFRASAFALKGLHIDAKHGILGSTPEATMKNMGRIASPGMTATEGEIVRIMEEK</sequence>
<comment type="caution">
    <text evidence="3">The sequence shown here is derived from an EMBL/GenBank/DDBJ whole genome shotgun (WGS) entry which is preliminary data.</text>
</comment>
<organism evidence="3 4">
    <name type="scientific">Ohessyouella blattaphilus</name>
    <dbReference type="NCBI Taxonomy" id="2949333"/>
    <lineage>
        <taxon>Bacteria</taxon>
        <taxon>Bacillati</taxon>
        <taxon>Bacillota</taxon>
        <taxon>Clostridia</taxon>
        <taxon>Lachnospirales</taxon>
        <taxon>Lachnospiraceae</taxon>
        <taxon>Ohessyouella</taxon>
    </lineage>
</organism>
<name>A0ABT1EIW7_9FIRM</name>
<proteinExistence type="inferred from homology"/>
<keyword evidence="3" id="KW-0456">Lyase</keyword>
<accession>A0ABT1EIW7</accession>
<evidence type="ECO:0000256" key="1">
    <source>
        <dbReference type="HAMAP-Rule" id="MF_01845"/>
    </source>
</evidence>
<keyword evidence="4" id="KW-1185">Reference proteome</keyword>
<dbReference type="RefSeq" id="WP_262069523.1">
    <property type="nucleotide sequence ID" value="NZ_JAMXOC010000015.1"/>
</dbReference>
<feature type="domain" description="Serine dehydratase-like alpha subunit" evidence="2">
    <location>
        <begin position="192"/>
        <end position="417"/>
    </location>
</feature>
<comment type="similarity">
    <text evidence="1">Belongs to the UPF0597 family.</text>
</comment>
<dbReference type="Proteomes" id="UP001523565">
    <property type="component" value="Unassembled WGS sequence"/>
</dbReference>
<reference evidence="3 4" key="1">
    <citation type="journal article" date="2022" name="Genome Biol. Evol.">
        <title>Host diet, physiology and behaviors set the stage for Lachnospiraceae cladogenesis.</title>
        <authorList>
            <person name="Vera-Ponce De Leon A."/>
            <person name="Schneider M."/>
            <person name="Jahnes B.C."/>
            <person name="Sadowski V."/>
            <person name="Camuy-Velez L.A."/>
            <person name="Duan J."/>
            <person name="Sabree Z.L."/>
        </authorList>
    </citation>
    <scope>NUCLEOTIDE SEQUENCE [LARGE SCALE GENOMIC DNA]</scope>
    <source>
        <strain evidence="3 4">PAL227</strain>
    </source>
</reference>
<gene>
    <name evidence="3" type="ORF">NK118_10315</name>
</gene>
<dbReference type="InterPro" id="IPR021144">
    <property type="entry name" value="UPF0597"/>
</dbReference>
<dbReference type="InterPro" id="IPR005130">
    <property type="entry name" value="Ser_deHydtase-like_asu"/>
</dbReference>
<dbReference type="GO" id="GO:0003941">
    <property type="term" value="F:L-serine ammonia-lyase activity"/>
    <property type="evidence" value="ECO:0007669"/>
    <property type="project" value="UniProtKB-EC"/>
</dbReference>
<evidence type="ECO:0000313" key="3">
    <source>
        <dbReference type="EMBL" id="MCP1110645.1"/>
    </source>
</evidence>
<evidence type="ECO:0000259" key="2">
    <source>
        <dbReference type="Pfam" id="PF03313"/>
    </source>
</evidence>
<dbReference type="Pfam" id="PF03313">
    <property type="entry name" value="SDH_alpha"/>
    <property type="match status" value="1"/>
</dbReference>
<dbReference type="HAMAP" id="MF_01845">
    <property type="entry name" value="UPF0597"/>
    <property type="match status" value="1"/>
</dbReference>
<protein>
    <recommendedName>
        <fullName evidence="1">UPF0597 protein NK118_10315</fullName>
    </recommendedName>
</protein>
<dbReference type="PIRSF" id="PIRSF006054">
    <property type="entry name" value="UCP006054"/>
    <property type="match status" value="1"/>
</dbReference>
<dbReference type="EMBL" id="JAMZFV010000015">
    <property type="protein sequence ID" value="MCP1110645.1"/>
    <property type="molecule type" value="Genomic_DNA"/>
</dbReference>
<dbReference type="PANTHER" id="PTHR30501">
    <property type="entry name" value="UPF0597 PROTEIN YHAM"/>
    <property type="match status" value="1"/>
</dbReference>
<evidence type="ECO:0000313" key="4">
    <source>
        <dbReference type="Proteomes" id="UP001523565"/>
    </source>
</evidence>